<feature type="region of interest" description="Disordered" evidence="1">
    <location>
        <begin position="105"/>
        <end position="124"/>
    </location>
</feature>
<gene>
    <name evidence="2" type="ORF">GTA08_BOTSDO07699</name>
</gene>
<accession>A0A8H4IPU4</accession>
<feature type="compositionally biased region" description="Basic residues" evidence="1">
    <location>
        <begin position="68"/>
        <end position="77"/>
    </location>
</feature>
<keyword evidence="3" id="KW-1185">Reference proteome</keyword>
<feature type="region of interest" description="Disordered" evidence="1">
    <location>
        <begin position="536"/>
        <end position="620"/>
    </location>
</feature>
<dbReference type="EMBL" id="WWBZ02000051">
    <property type="protein sequence ID" value="KAF4304189.1"/>
    <property type="molecule type" value="Genomic_DNA"/>
</dbReference>
<feature type="compositionally biased region" description="Polar residues" evidence="1">
    <location>
        <begin position="578"/>
        <end position="601"/>
    </location>
</feature>
<feature type="compositionally biased region" description="Basic and acidic residues" evidence="1">
    <location>
        <begin position="55"/>
        <end position="64"/>
    </location>
</feature>
<feature type="region of interest" description="Disordered" evidence="1">
    <location>
        <begin position="1"/>
        <end position="99"/>
    </location>
</feature>
<sequence>MPFGWRRRQPPEQDAAAEKVDAQRVRKRDLLRQLLSGLSREPRQPRAASIPSIVEPERKSRIPESLRTLKKHYRSRSFVKSADDDRSAAAPSASDVQVTQHVENEELDDAKSEAPAEDASTHDPRVKGYEENATANTMAFPELTEEDIPNLFAGAPLFSVDKVKGRRIPRVDFPYDDTLIVRDVSDSPQLSHEAFSAATLRPHLCQVGHQDEKRGIPMGYDINVVEVPSMLSEQGTELGTVGFDHFLEIPRSDHLRLEDNDDESIMNRELLEETPEKLGIKWLDQRLIYERLMELSQVHQNFKESAGKETILDVQSPGEMYAHLFGKFLMPPRFDGSTSDPTGLKVQIETLIRILKLKGIWHDFSLVEWRIRFGRILWDSDVPDSDEEQYGGPGERDMLLLQILLASELLLRLDAISGLPVKEVTGGLQLTESEVRNFACMKTRKTDWDLVLARRFLENIEISEETPAPLTPKRRGFLAALNVGRAAEEEEEPQETEFWLRPRYRERQLSGLLHFAEAIGWPHLREFSIHLTAKLQDTSTPPSPSVYGTPLASPLATPRFSKDPGGYFDDAFRRPRASRTNTQRSIQLQPSATSGPSTPQRPSLLRRDSSQPTNGSGGPADIGGWLSRTFLTGLVLPGEAISHFLISTLLENDKAAVTALGESANLYGGFIYAGRSWWSKSCVVGRVLAALDGAKECMGWISVPYIPDGFENSWVDIVNGTAPPSPGKKSKARIDCGEKIERDSTYLAGKEDAEVTGDDLTLPKDTVVPPEKIARLSKLDLIPEHLLEVPESDAETDVVEPQPSYSAQLIFDLPDTSVTLSLTYDIQFITAWPCTPPSSATNKKLRRLNRNSTQGRTGPVSAHPLHVAHKYRVITPAQLLAGSPHLTPTSSSISLLDETAASGEVLVIDARPPRNSVNSASALRAPKNGEVAGPSGSGGADAALMARAWCADRGEHALVGRVGRTCLACCVREARALGVRIVIRV</sequence>
<evidence type="ECO:0000256" key="1">
    <source>
        <dbReference type="SAM" id="MobiDB-lite"/>
    </source>
</evidence>
<dbReference type="AlphaFoldDB" id="A0A8H4IPU4"/>
<organism evidence="2 3">
    <name type="scientific">Botryosphaeria dothidea</name>
    <dbReference type="NCBI Taxonomy" id="55169"/>
    <lineage>
        <taxon>Eukaryota</taxon>
        <taxon>Fungi</taxon>
        <taxon>Dikarya</taxon>
        <taxon>Ascomycota</taxon>
        <taxon>Pezizomycotina</taxon>
        <taxon>Dothideomycetes</taxon>
        <taxon>Dothideomycetes incertae sedis</taxon>
        <taxon>Botryosphaeriales</taxon>
        <taxon>Botryosphaeriaceae</taxon>
        <taxon>Botryosphaeria</taxon>
    </lineage>
</organism>
<comment type="caution">
    <text evidence="2">The sequence shown here is derived from an EMBL/GenBank/DDBJ whole genome shotgun (WGS) entry which is preliminary data.</text>
</comment>
<feature type="compositionally biased region" description="Basic and acidic residues" evidence="1">
    <location>
        <begin position="109"/>
        <end position="124"/>
    </location>
</feature>
<protein>
    <submittedName>
        <fullName evidence="2">Uncharacterized protein</fullName>
    </submittedName>
</protein>
<dbReference type="OrthoDB" id="5420387at2759"/>
<dbReference type="Proteomes" id="UP000572817">
    <property type="component" value="Unassembled WGS sequence"/>
</dbReference>
<reference evidence="2" key="1">
    <citation type="submission" date="2020-04" db="EMBL/GenBank/DDBJ databases">
        <title>Genome Assembly and Annotation of Botryosphaeria dothidea sdau 11-99, a Latent Pathogen of Apple Fruit Ring Rot in China.</title>
        <authorList>
            <person name="Yu C."/>
            <person name="Diao Y."/>
            <person name="Lu Q."/>
            <person name="Zhao J."/>
            <person name="Cui S."/>
            <person name="Peng C."/>
            <person name="He B."/>
            <person name="Liu H."/>
        </authorList>
    </citation>
    <scope>NUCLEOTIDE SEQUENCE [LARGE SCALE GENOMIC DNA]</scope>
    <source>
        <strain evidence="2">Sdau11-99</strain>
    </source>
</reference>
<dbReference type="PANTHER" id="PTHR42345:SF2">
    <property type="entry name" value="HELICASE-LIKE PROTEIN"/>
    <property type="match status" value="1"/>
</dbReference>
<evidence type="ECO:0000313" key="3">
    <source>
        <dbReference type="Proteomes" id="UP000572817"/>
    </source>
</evidence>
<evidence type="ECO:0000313" key="2">
    <source>
        <dbReference type="EMBL" id="KAF4304189.1"/>
    </source>
</evidence>
<proteinExistence type="predicted"/>
<dbReference type="PANTHER" id="PTHR42345">
    <property type="entry name" value="TPR_REGION DOMAIN-CONTAINING PROTEIN"/>
    <property type="match status" value="1"/>
</dbReference>
<name>A0A8H4IPU4_9PEZI</name>
<feature type="compositionally biased region" description="Basic and acidic residues" evidence="1">
    <location>
        <begin position="16"/>
        <end position="31"/>
    </location>
</feature>